<reference evidence="3" key="1">
    <citation type="journal article" date="2014" name="Stand. Genomic Sci.">
        <title>Genome sequence of the exopolysaccharide-producing Salipiger mucosus type strain (DSM 16094(T)), a moderately halophilic member of the Roseobacter clade.</title>
        <authorList>
            <person name="Riedel T."/>
            <person name="Spring S."/>
            <person name="Fiebig A."/>
            <person name="Petersen J."/>
            <person name="Kyrpides N.C."/>
            <person name="Goker M."/>
            <person name="Klenk H.P."/>
        </authorList>
    </citation>
    <scope>NUCLEOTIDE SEQUENCE [LARGE SCALE GENOMIC DNA]</scope>
    <source>
        <strain evidence="3">DSM 16094</strain>
    </source>
</reference>
<keyword evidence="3" id="KW-1185">Reference proteome</keyword>
<organism evidence="2 3">
    <name type="scientific">Salipiger mucosus DSM 16094</name>
    <dbReference type="NCBI Taxonomy" id="1123237"/>
    <lineage>
        <taxon>Bacteria</taxon>
        <taxon>Pseudomonadati</taxon>
        <taxon>Pseudomonadota</taxon>
        <taxon>Alphaproteobacteria</taxon>
        <taxon>Rhodobacterales</taxon>
        <taxon>Roseobacteraceae</taxon>
        <taxon>Salipiger</taxon>
    </lineage>
</organism>
<accession>S9RNM1</accession>
<evidence type="ECO:0000313" key="2">
    <source>
        <dbReference type="EMBL" id="EPX75564.1"/>
    </source>
</evidence>
<feature type="region of interest" description="Disordered" evidence="1">
    <location>
        <begin position="116"/>
        <end position="135"/>
    </location>
</feature>
<evidence type="ECO:0000256" key="1">
    <source>
        <dbReference type="SAM" id="MobiDB-lite"/>
    </source>
</evidence>
<proteinExistence type="predicted"/>
<dbReference type="RefSeq" id="WP_020043014.1">
    <property type="nucleotide sequence ID" value="NZ_KE557293.1"/>
</dbReference>
<comment type="caution">
    <text evidence="2">The sequence shown here is derived from an EMBL/GenBank/DDBJ whole genome shotgun (WGS) entry which is preliminary data.</text>
</comment>
<dbReference type="AlphaFoldDB" id="S9RNM1"/>
<dbReference type="Proteomes" id="UP000015347">
    <property type="component" value="Unassembled WGS sequence"/>
</dbReference>
<gene>
    <name evidence="2" type="ORF">Salmuc_01597</name>
</gene>
<evidence type="ECO:0000313" key="3">
    <source>
        <dbReference type="Proteomes" id="UP000015347"/>
    </source>
</evidence>
<dbReference type="EMBL" id="APVH01000073">
    <property type="protein sequence ID" value="EPX75564.1"/>
    <property type="molecule type" value="Genomic_DNA"/>
</dbReference>
<dbReference type="HOGENOM" id="CLU_1884309_0_0_5"/>
<protein>
    <submittedName>
        <fullName evidence="2">Phasin, PhaP</fullName>
    </submittedName>
</protein>
<name>S9RNM1_9RHOB</name>
<sequence length="135" mass="14258">MANQMDLTKMFADMPKMMDTKAFEDSFKTAADFNEKLAGVMLDSASKATDVMAGSAKETFGNMRSLSAARSEPTAYGQVFSDFMQAQMQVGQRTTEALAQIAQNAGGEFTGIAQKAGETTAEKTTTAAKSAAKAA</sequence>
<dbReference type="eggNOG" id="ENOG5032ZVK">
    <property type="taxonomic scope" value="Bacteria"/>
</dbReference>
<dbReference type="STRING" id="1123237.Salmuc_01597"/>
<dbReference type="OrthoDB" id="7875016at2"/>